<dbReference type="Gene3D" id="1.20.1510.10">
    <property type="entry name" value="Cation efflux protein transmembrane domain"/>
    <property type="match status" value="1"/>
</dbReference>
<dbReference type="SUPFAM" id="SSF161111">
    <property type="entry name" value="Cation efflux protein transmembrane domain-like"/>
    <property type="match status" value="1"/>
</dbReference>
<gene>
    <name evidence="8" type="ORF">E4O86_05350</name>
</gene>
<feature type="transmembrane region" description="Helical" evidence="6">
    <location>
        <begin position="157"/>
        <end position="179"/>
    </location>
</feature>
<evidence type="ECO:0000313" key="9">
    <source>
        <dbReference type="Proteomes" id="UP000773614"/>
    </source>
</evidence>
<dbReference type="GO" id="GO:0006829">
    <property type="term" value="P:zinc ion transport"/>
    <property type="evidence" value="ECO:0007669"/>
    <property type="project" value="InterPro"/>
</dbReference>
<evidence type="ECO:0000256" key="5">
    <source>
        <dbReference type="ARBA" id="ARBA00023136"/>
    </source>
</evidence>
<keyword evidence="4 6" id="KW-1133">Transmembrane helix</keyword>
<organism evidence="8 9">
    <name type="scientific">Propylenella binzhouense</name>
    <dbReference type="NCBI Taxonomy" id="2555902"/>
    <lineage>
        <taxon>Bacteria</taxon>
        <taxon>Pseudomonadati</taxon>
        <taxon>Pseudomonadota</taxon>
        <taxon>Alphaproteobacteria</taxon>
        <taxon>Hyphomicrobiales</taxon>
        <taxon>Propylenellaceae</taxon>
        <taxon>Propylenella</taxon>
    </lineage>
</organism>
<feature type="domain" description="Cation efflux protein transmembrane" evidence="7">
    <location>
        <begin position="10"/>
        <end position="216"/>
    </location>
</feature>
<proteinExistence type="predicted"/>
<reference evidence="8" key="1">
    <citation type="submission" date="2019-03" db="EMBL/GenBank/DDBJ databases">
        <title>Afifella sp. nov., isolated from activated sludge.</title>
        <authorList>
            <person name="Li Q."/>
            <person name="Liu Y."/>
        </authorList>
    </citation>
    <scope>NUCLEOTIDE SEQUENCE</scope>
    <source>
        <strain evidence="8">L72</strain>
    </source>
</reference>
<evidence type="ECO:0000256" key="1">
    <source>
        <dbReference type="ARBA" id="ARBA00004141"/>
    </source>
</evidence>
<evidence type="ECO:0000256" key="3">
    <source>
        <dbReference type="ARBA" id="ARBA00022692"/>
    </source>
</evidence>
<dbReference type="SUPFAM" id="SSF160240">
    <property type="entry name" value="Cation efflux protein cytoplasmic domain-like"/>
    <property type="match status" value="1"/>
</dbReference>
<keyword evidence="3 6" id="KW-0812">Transmembrane</keyword>
<evidence type="ECO:0000259" key="7">
    <source>
        <dbReference type="Pfam" id="PF01545"/>
    </source>
</evidence>
<comment type="caution">
    <text evidence="8">The sequence shown here is derived from an EMBL/GenBank/DDBJ whole genome shotgun (WGS) entry which is preliminary data.</text>
</comment>
<dbReference type="PANTHER" id="PTHR13414">
    <property type="entry name" value="HUEL-CATION TRANSPORTER"/>
    <property type="match status" value="1"/>
</dbReference>
<dbReference type="AlphaFoldDB" id="A0A964WSQ7"/>
<comment type="subcellular location">
    <subcellularLocation>
        <location evidence="1">Membrane</location>
        <topology evidence="1">Multi-pass membrane protein</topology>
    </subcellularLocation>
</comment>
<dbReference type="GO" id="GO:0016020">
    <property type="term" value="C:membrane"/>
    <property type="evidence" value="ECO:0007669"/>
    <property type="project" value="UniProtKB-SubCell"/>
</dbReference>
<dbReference type="InterPro" id="IPR002524">
    <property type="entry name" value="Cation_efflux"/>
</dbReference>
<dbReference type="PANTHER" id="PTHR13414:SF9">
    <property type="entry name" value="PROTON-COUPLED ZINC ANTIPORTER SLC30A9, MITOCHONDRIAL"/>
    <property type="match status" value="1"/>
</dbReference>
<dbReference type="NCBIfam" id="TIGR01297">
    <property type="entry name" value="CDF"/>
    <property type="match status" value="1"/>
</dbReference>
<protein>
    <submittedName>
        <fullName evidence="8">Cation transporter</fullName>
    </submittedName>
</protein>
<evidence type="ECO:0000256" key="2">
    <source>
        <dbReference type="ARBA" id="ARBA00022448"/>
    </source>
</evidence>
<name>A0A964WSQ7_9HYPH</name>
<sequence>MAGNSRKVIYAALAGNLAIAVTKFAASLYTGSSAMLSEAIHSSVDTGNQGLLLLGIKRAARPATPRHPLGHGMELYFWAFVVALLIFALGGAFSIYEGIRKIAEPHPVEDAWVNFAVLGAAIIFEGLSFRVAWREFRHATGRNPSLATIRASKDPGIFAVLLEDFAALIGLVVALLGLAAAEILEMPVFDGWASVAIGALLVLTAVFLANETRSLLTGESASPELVAGIRRIAESDPRVAQVDEVLTFHLGPNDVLVALGIDFRDELGGDEIEAAARGITARIEAGHPEVRRVFMKPRRLGRAGGPATISATKPA</sequence>
<dbReference type="RefSeq" id="WP_161139485.1">
    <property type="nucleotide sequence ID" value="NZ_SPKJ01000010.1"/>
</dbReference>
<keyword evidence="9" id="KW-1185">Reference proteome</keyword>
<feature type="transmembrane region" description="Helical" evidence="6">
    <location>
        <begin position="191"/>
        <end position="209"/>
    </location>
</feature>
<dbReference type="InterPro" id="IPR058533">
    <property type="entry name" value="Cation_efflux_TM"/>
</dbReference>
<evidence type="ECO:0000256" key="6">
    <source>
        <dbReference type="SAM" id="Phobius"/>
    </source>
</evidence>
<keyword evidence="5 6" id="KW-0472">Membrane</keyword>
<feature type="transmembrane region" description="Helical" evidence="6">
    <location>
        <begin position="75"/>
        <end position="96"/>
    </location>
</feature>
<evidence type="ECO:0000256" key="4">
    <source>
        <dbReference type="ARBA" id="ARBA00022989"/>
    </source>
</evidence>
<evidence type="ECO:0000313" key="8">
    <source>
        <dbReference type="EMBL" id="MYZ47136.1"/>
    </source>
</evidence>
<feature type="transmembrane region" description="Helical" evidence="6">
    <location>
        <begin position="111"/>
        <end position="133"/>
    </location>
</feature>
<dbReference type="InterPro" id="IPR027469">
    <property type="entry name" value="Cation_efflux_TMD_sf"/>
</dbReference>
<dbReference type="EMBL" id="SPKJ01000010">
    <property type="protein sequence ID" value="MYZ47136.1"/>
    <property type="molecule type" value="Genomic_DNA"/>
</dbReference>
<keyword evidence="2" id="KW-0813">Transport</keyword>
<dbReference type="OrthoDB" id="9806522at2"/>
<dbReference type="InterPro" id="IPR040177">
    <property type="entry name" value="SLC30A9"/>
</dbReference>
<accession>A0A964WSQ7</accession>
<dbReference type="Proteomes" id="UP000773614">
    <property type="component" value="Unassembled WGS sequence"/>
</dbReference>
<dbReference type="InterPro" id="IPR036837">
    <property type="entry name" value="Cation_efflux_CTD_sf"/>
</dbReference>
<dbReference type="GO" id="GO:0008324">
    <property type="term" value="F:monoatomic cation transmembrane transporter activity"/>
    <property type="evidence" value="ECO:0007669"/>
    <property type="project" value="InterPro"/>
</dbReference>
<dbReference type="Pfam" id="PF01545">
    <property type="entry name" value="Cation_efflux"/>
    <property type="match status" value="1"/>
</dbReference>